<dbReference type="NCBIfam" id="TIGR04183">
    <property type="entry name" value="Por_Secre_tail"/>
    <property type="match status" value="1"/>
</dbReference>
<dbReference type="SUPFAM" id="SSF49299">
    <property type="entry name" value="PKD domain"/>
    <property type="match status" value="1"/>
</dbReference>
<dbReference type="Gene3D" id="3.40.30.10">
    <property type="entry name" value="Glutaredoxin"/>
    <property type="match status" value="1"/>
</dbReference>
<dbReference type="InterPro" id="IPR036249">
    <property type="entry name" value="Thioredoxin-like_sf"/>
</dbReference>
<dbReference type="EMBL" id="KF540229">
    <property type="protein sequence ID" value="AIF26410.1"/>
    <property type="molecule type" value="Genomic_DNA"/>
</dbReference>
<evidence type="ECO:0000259" key="1">
    <source>
        <dbReference type="PROSITE" id="PS50093"/>
    </source>
</evidence>
<evidence type="ECO:0000313" key="2">
    <source>
        <dbReference type="EMBL" id="AIF26410.1"/>
    </source>
</evidence>
<dbReference type="SMART" id="SM00089">
    <property type="entry name" value="PKD"/>
    <property type="match status" value="1"/>
</dbReference>
<proteinExistence type="predicted"/>
<protein>
    <recommendedName>
        <fullName evidence="1">PKD domain-containing protein</fullName>
    </recommendedName>
</protein>
<accession>A0A0H3U7F2</accession>
<dbReference type="SUPFAM" id="SSF52833">
    <property type="entry name" value="Thioredoxin-like"/>
    <property type="match status" value="1"/>
</dbReference>
<name>A0A0H3U7F2_9BACT</name>
<sequence>MKNFKGIQKTEMYTIWEHMGTAVEGIDILSGDTIRVQDYLNEGKFVLIDFSCTWCGPCWNMHNCGLLEEVQNLDNFQVIWCEIEESNTTAQIYGPQGGSTYADATYGNWTLTPSGDTVPYPIIDDANFLTPFEALYEGYVPTMMLVAPNGMFCNLSGYYSYQQVAASLQAIQMVAASYPQAGQAPACIADGPASVLNGSAATFQAYSASFEAVTYSWTFQNGTPATATGANPTCTWNQDGTYQVILTATNNSGSASDTLSVEVYTLAGGILSYAYNQEYASGIGTGSASNVYWGASYPSTMLADYSTIDHVDVYVAADYPGAYTLTVSEGNASAPTSTLYTKTINVTAAMGDNYVTFTPDQTVSFDRTKTLWITFNAAQTYPCAGAEGTLDANGDWISTDGSTWAHASEYSLAYTWLIDTYVGNGAGIARISNDKVALYPNPTSSKVSIRAEGVKKVEVLDVNGRVVLSQNNGETVDMSNLSNGVYMFRVLTNEGLSMQKVVKK</sequence>
<dbReference type="CDD" id="cd02947">
    <property type="entry name" value="TRX_family"/>
    <property type="match status" value="1"/>
</dbReference>
<dbReference type="PROSITE" id="PS50093">
    <property type="entry name" value="PKD"/>
    <property type="match status" value="1"/>
</dbReference>
<dbReference type="InterPro" id="IPR026444">
    <property type="entry name" value="Secre_tail"/>
</dbReference>
<dbReference type="AlphaFoldDB" id="A0A0H3U7F2"/>
<reference evidence="2" key="1">
    <citation type="submission" date="2013-08" db="EMBL/GenBank/DDBJ databases">
        <title>Comparison of modified E. coli strains.</title>
        <authorList>
            <person name="Juergensen J."/>
            <person name="Bonge A."/>
            <person name="Streit W.R."/>
        </authorList>
    </citation>
    <scope>NUCLEOTIDE SEQUENCE</scope>
</reference>
<organism evidence="2">
    <name type="scientific">uncultured bacterium fosmid pJB17E7_contig I</name>
    <dbReference type="NCBI Taxonomy" id="1478055"/>
    <lineage>
        <taxon>Bacteria</taxon>
        <taxon>environmental samples</taxon>
    </lineage>
</organism>
<dbReference type="Gene3D" id="2.60.40.10">
    <property type="entry name" value="Immunoglobulins"/>
    <property type="match status" value="1"/>
</dbReference>
<dbReference type="CDD" id="cd00146">
    <property type="entry name" value="PKD"/>
    <property type="match status" value="1"/>
</dbReference>
<dbReference type="Pfam" id="PF18962">
    <property type="entry name" value="Por_Secre_tail"/>
    <property type="match status" value="1"/>
</dbReference>
<dbReference type="InterPro" id="IPR022409">
    <property type="entry name" value="PKD/Chitinase_dom"/>
</dbReference>
<dbReference type="Pfam" id="PF00801">
    <property type="entry name" value="PKD"/>
    <property type="match status" value="1"/>
</dbReference>
<feature type="domain" description="PKD" evidence="1">
    <location>
        <begin position="184"/>
        <end position="270"/>
    </location>
</feature>
<dbReference type="InterPro" id="IPR035986">
    <property type="entry name" value="PKD_dom_sf"/>
</dbReference>
<dbReference type="InterPro" id="IPR000601">
    <property type="entry name" value="PKD_dom"/>
</dbReference>
<dbReference type="InterPro" id="IPR013783">
    <property type="entry name" value="Ig-like_fold"/>
</dbReference>